<dbReference type="EMBL" id="JADGKB010000057">
    <property type="protein sequence ID" value="KAJ3255971.1"/>
    <property type="molecule type" value="Genomic_DNA"/>
</dbReference>
<evidence type="ECO:0000256" key="1">
    <source>
        <dbReference type="SAM" id="Phobius"/>
    </source>
</evidence>
<dbReference type="Pfam" id="PF10306">
    <property type="entry name" value="FLILHELTA"/>
    <property type="match status" value="1"/>
</dbReference>
<dbReference type="PANTHER" id="PTHR28002">
    <property type="entry name" value="MIOREX COMPLEX COMPONENT 11"/>
    <property type="match status" value="1"/>
</dbReference>
<name>A0AAD5UEM8_9FUNG</name>
<gene>
    <name evidence="2" type="ORF">HK103_005778</name>
</gene>
<accession>A0AAD5UEM8</accession>
<keyword evidence="1" id="KW-1133">Transmembrane helix</keyword>
<keyword evidence="3" id="KW-1185">Reference proteome</keyword>
<evidence type="ECO:0000313" key="3">
    <source>
        <dbReference type="Proteomes" id="UP001210925"/>
    </source>
</evidence>
<sequence length="120" mass="14031">MNRIKNWISRHSFKKVYEEMKQKPGANLSSFLLLHELTAIVPIPFIYYTFEFLDFDYPVPQEFLEEGNRRVGKMLEVFGLPKPDPESKAMLHLVSSYFLVKTMMPVRIAASLYLTPSLTR</sequence>
<proteinExistence type="predicted"/>
<dbReference type="Proteomes" id="UP001210925">
    <property type="component" value="Unassembled WGS sequence"/>
</dbReference>
<keyword evidence="1" id="KW-0812">Transmembrane</keyword>
<dbReference type="AlphaFoldDB" id="A0AAD5UEM8"/>
<protein>
    <submittedName>
        <fullName evidence="2">Uncharacterized protein</fullName>
    </submittedName>
</protein>
<dbReference type="PANTHER" id="PTHR28002:SF1">
    <property type="entry name" value="MIOREX COMPLEX COMPONENT 11"/>
    <property type="match status" value="1"/>
</dbReference>
<dbReference type="InterPro" id="IPR018811">
    <property type="entry name" value="MRX11"/>
</dbReference>
<dbReference type="GO" id="GO:0005739">
    <property type="term" value="C:mitochondrion"/>
    <property type="evidence" value="ECO:0007669"/>
    <property type="project" value="TreeGrafter"/>
</dbReference>
<reference evidence="2" key="1">
    <citation type="submission" date="2020-05" db="EMBL/GenBank/DDBJ databases">
        <title>Phylogenomic resolution of chytrid fungi.</title>
        <authorList>
            <person name="Stajich J.E."/>
            <person name="Amses K."/>
            <person name="Simmons R."/>
            <person name="Seto K."/>
            <person name="Myers J."/>
            <person name="Bonds A."/>
            <person name="Quandt C.A."/>
            <person name="Barry K."/>
            <person name="Liu P."/>
            <person name="Grigoriev I."/>
            <person name="Longcore J.E."/>
            <person name="James T.Y."/>
        </authorList>
    </citation>
    <scope>NUCLEOTIDE SEQUENCE</scope>
    <source>
        <strain evidence="2">PLAUS21</strain>
    </source>
</reference>
<keyword evidence="1" id="KW-0472">Membrane</keyword>
<feature type="transmembrane region" description="Helical" evidence="1">
    <location>
        <begin position="30"/>
        <end position="50"/>
    </location>
</feature>
<comment type="caution">
    <text evidence="2">The sequence shown here is derived from an EMBL/GenBank/DDBJ whole genome shotgun (WGS) entry which is preliminary data.</text>
</comment>
<organism evidence="2 3">
    <name type="scientific">Boothiomyces macroporosus</name>
    <dbReference type="NCBI Taxonomy" id="261099"/>
    <lineage>
        <taxon>Eukaryota</taxon>
        <taxon>Fungi</taxon>
        <taxon>Fungi incertae sedis</taxon>
        <taxon>Chytridiomycota</taxon>
        <taxon>Chytridiomycota incertae sedis</taxon>
        <taxon>Chytridiomycetes</taxon>
        <taxon>Rhizophydiales</taxon>
        <taxon>Terramycetaceae</taxon>
        <taxon>Boothiomyces</taxon>
    </lineage>
</organism>
<evidence type="ECO:0000313" key="2">
    <source>
        <dbReference type="EMBL" id="KAJ3255971.1"/>
    </source>
</evidence>